<reference evidence="3 4" key="1">
    <citation type="submission" date="2019-07" db="EMBL/GenBank/DDBJ databases">
        <title>De Novo Assembly of kiwifruit Actinidia rufa.</title>
        <authorList>
            <person name="Sugita-Konishi S."/>
            <person name="Sato K."/>
            <person name="Mori E."/>
            <person name="Abe Y."/>
            <person name="Kisaki G."/>
            <person name="Hamano K."/>
            <person name="Suezawa K."/>
            <person name="Otani M."/>
            <person name="Fukuda T."/>
            <person name="Manabe T."/>
            <person name="Gomi K."/>
            <person name="Tabuchi M."/>
            <person name="Akimitsu K."/>
            <person name="Kataoka I."/>
        </authorList>
    </citation>
    <scope>NUCLEOTIDE SEQUENCE [LARGE SCALE GENOMIC DNA]</scope>
    <source>
        <strain evidence="4">cv. Fuchu</strain>
    </source>
</reference>
<dbReference type="Proteomes" id="UP000585474">
    <property type="component" value="Unassembled WGS sequence"/>
</dbReference>
<dbReference type="GO" id="GO:0004497">
    <property type="term" value="F:monooxygenase activity"/>
    <property type="evidence" value="ECO:0007669"/>
    <property type="project" value="InterPro"/>
</dbReference>
<dbReference type="InterPro" id="IPR001128">
    <property type="entry name" value="Cyt_P450"/>
</dbReference>
<gene>
    <name evidence="3" type="ORF">Acr_25g0008980</name>
</gene>
<dbReference type="PANTHER" id="PTHR47951">
    <property type="entry name" value="OS08G0547900 PROTEIN"/>
    <property type="match status" value="1"/>
</dbReference>
<dbReference type="PRINTS" id="PR00463">
    <property type="entry name" value="EP450I"/>
</dbReference>
<keyword evidence="2" id="KW-0472">Membrane</keyword>
<dbReference type="SUPFAM" id="SSF48264">
    <property type="entry name" value="Cytochrome P450"/>
    <property type="match status" value="1"/>
</dbReference>
<dbReference type="PANTHER" id="PTHR47951:SF7">
    <property type="entry name" value="FLAVONOID 3',5'-HYDROXYLASE-LIKE ISOFORM X1"/>
    <property type="match status" value="1"/>
</dbReference>
<keyword evidence="1" id="KW-0560">Oxidoreductase</keyword>
<evidence type="ECO:0000313" key="3">
    <source>
        <dbReference type="EMBL" id="GFZ16489.1"/>
    </source>
</evidence>
<proteinExistence type="predicted"/>
<keyword evidence="2" id="KW-1133">Transmembrane helix</keyword>
<evidence type="ECO:0000313" key="4">
    <source>
        <dbReference type="Proteomes" id="UP000585474"/>
    </source>
</evidence>
<evidence type="ECO:0000256" key="1">
    <source>
        <dbReference type="ARBA" id="ARBA00023002"/>
    </source>
</evidence>
<dbReference type="GO" id="GO:0016705">
    <property type="term" value="F:oxidoreductase activity, acting on paired donors, with incorporation or reduction of molecular oxygen"/>
    <property type="evidence" value="ECO:0007669"/>
    <property type="project" value="InterPro"/>
</dbReference>
<dbReference type="AlphaFoldDB" id="A0A7J0H097"/>
<dbReference type="EMBL" id="BJWL01000025">
    <property type="protein sequence ID" value="GFZ16489.1"/>
    <property type="molecule type" value="Genomic_DNA"/>
</dbReference>
<sequence length="365" mass="41197">MLSDLFDWLLCAVCNQWAWWWEASSTKDELARAVLTVSILIVAIFWYRWAFVRSSKGIGSHPVPPGPRGLPIVGYLPFLSTNLHEQFTELAHQYGPIYKLWLGQKLCVVLNSPSLAKEVVRDQDKVFSNRDPPVLALVATYGGLDIACAPHGSYWRAMRKVFVRDMMSNSSLDATYNLRKDEVSKAIREVHSKIGTPVNIAEITFLTEMDVITNMLWGSTVDIQNDHGVLGTEFRAGVAREMERLRIWVDRILDSIIDARMKMSTVEIAEAFNKKGKKDFLQILLELKGQEETGATMTLEQIKALLTVISFSSQHNYLQISAYSYATISSLHSEVLFDLGHMNEFVEGNRKGNGFMLTKSVLGEK</sequence>
<keyword evidence="2" id="KW-0812">Transmembrane</keyword>
<dbReference type="InterPro" id="IPR002401">
    <property type="entry name" value="Cyt_P450_E_grp-I"/>
</dbReference>
<keyword evidence="4" id="KW-1185">Reference proteome</keyword>
<comment type="caution">
    <text evidence="3">The sequence shown here is derived from an EMBL/GenBank/DDBJ whole genome shotgun (WGS) entry which is preliminary data.</text>
</comment>
<accession>A0A7J0H097</accession>
<organism evidence="3 4">
    <name type="scientific">Actinidia rufa</name>
    <dbReference type="NCBI Taxonomy" id="165716"/>
    <lineage>
        <taxon>Eukaryota</taxon>
        <taxon>Viridiplantae</taxon>
        <taxon>Streptophyta</taxon>
        <taxon>Embryophyta</taxon>
        <taxon>Tracheophyta</taxon>
        <taxon>Spermatophyta</taxon>
        <taxon>Magnoliopsida</taxon>
        <taxon>eudicotyledons</taxon>
        <taxon>Gunneridae</taxon>
        <taxon>Pentapetalae</taxon>
        <taxon>asterids</taxon>
        <taxon>Ericales</taxon>
        <taxon>Actinidiaceae</taxon>
        <taxon>Actinidia</taxon>
    </lineage>
</organism>
<dbReference type="GO" id="GO:0020037">
    <property type="term" value="F:heme binding"/>
    <property type="evidence" value="ECO:0007669"/>
    <property type="project" value="InterPro"/>
</dbReference>
<dbReference type="Gene3D" id="1.10.630.10">
    <property type="entry name" value="Cytochrome P450"/>
    <property type="match status" value="1"/>
</dbReference>
<dbReference type="GO" id="GO:0005506">
    <property type="term" value="F:iron ion binding"/>
    <property type="evidence" value="ECO:0007669"/>
    <property type="project" value="InterPro"/>
</dbReference>
<evidence type="ECO:0000256" key="2">
    <source>
        <dbReference type="SAM" id="Phobius"/>
    </source>
</evidence>
<feature type="transmembrane region" description="Helical" evidence="2">
    <location>
        <begin position="30"/>
        <end position="47"/>
    </location>
</feature>
<dbReference type="InterPro" id="IPR036396">
    <property type="entry name" value="Cyt_P450_sf"/>
</dbReference>
<protein>
    <submittedName>
        <fullName evidence="3">Uncharacterized protein</fullName>
    </submittedName>
</protein>
<dbReference type="Pfam" id="PF00067">
    <property type="entry name" value="p450"/>
    <property type="match status" value="1"/>
</dbReference>
<name>A0A7J0H097_9ERIC</name>
<dbReference type="OrthoDB" id="2789670at2759"/>